<organism evidence="2 7">
    <name type="scientific">Phytophthora rubi</name>
    <dbReference type="NCBI Taxonomy" id="129364"/>
    <lineage>
        <taxon>Eukaryota</taxon>
        <taxon>Sar</taxon>
        <taxon>Stramenopiles</taxon>
        <taxon>Oomycota</taxon>
        <taxon>Peronosporomycetes</taxon>
        <taxon>Peronosporales</taxon>
        <taxon>Peronosporaceae</taxon>
        <taxon>Phytophthora</taxon>
    </lineage>
</organism>
<evidence type="ECO:0000313" key="6">
    <source>
        <dbReference type="Proteomes" id="UP000434957"/>
    </source>
</evidence>
<reference evidence="5 7" key="1">
    <citation type="submission" date="2018-09" db="EMBL/GenBank/DDBJ databases">
        <title>Genomic investigation of the strawberry pathogen Phytophthora fragariae indicates pathogenicity is determined by transcriptional variation in three key races.</title>
        <authorList>
            <person name="Adams T.M."/>
            <person name="Armitage A.D."/>
            <person name="Sobczyk M.K."/>
            <person name="Bates H.J."/>
            <person name="Dunwell J.M."/>
            <person name="Nellist C.F."/>
            <person name="Harrison R.J."/>
        </authorList>
    </citation>
    <scope>NUCLEOTIDE SEQUENCE [LARGE SCALE GENOMIC DNA]</scope>
    <source>
        <strain evidence="3 5">SCRP249</strain>
        <strain evidence="2 7">SCRP324</strain>
        <strain evidence="4 6">SCRP333</strain>
    </source>
</reference>
<dbReference type="EMBL" id="QXFT01000110">
    <property type="protein sequence ID" value="KAE9354698.1"/>
    <property type="molecule type" value="Genomic_DNA"/>
</dbReference>
<dbReference type="Proteomes" id="UP000435112">
    <property type="component" value="Unassembled WGS sequence"/>
</dbReference>
<dbReference type="AlphaFoldDB" id="A0A6A3NJY2"/>
<feature type="chain" id="PRO_5036165371" evidence="1">
    <location>
        <begin position="23"/>
        <end position="57"/>
    </location>
</feature>
<evidence type="ECO:0000313" key="7">
    <source>
        <dbReference type="Proteomes" id="UP000435112"/>
    </source>
</evidence>
<dbReference type="Proteomes" id="UP000434957">
    <property type="component" value="Unassembled WGS sequence"/>
</dbReference>
<dbReference type="OrthoDB" id="10299836at2759"/>
<keyword evidence="1" id="KW-0732">Signal</keyword>
<comment type="caution">
    <text evidence="2">The sequence shown here is derived from an EMBL/GenBank/DDBJ whole genome shotgun (WGS) entry which is preliminary data.</text>
</comment>
<proteinExistence type="predicted"/>
<protein>
    <submittedName>
        <fullName evidence="2">Uncharacterized protein</fullName>
    </submittedName>
</protein>
<evidence type="ECO:0000313" key="3">
    <source>
        <dbReference type="EMBL" id="KAE9044746.1"/>
    </source>
</evidence>
<name>A0A6A3NJY2_9STRA</name>
<evidence type="ECO:0000313" key="2">
    <source>
        <dbReference type="EMBL" id="KAE9043833.1"/>
    </source>
</evidence>
<evidence type="ECO:0000313" key="5">
    <source>
        <dbReference type="Proteomes" id="UP000429607"/>
    </source>
</evidence>
<evidence type="ECO:0000313" key="4">
    <source>
        <dbReference type="EMBL" id="KAE9354698.1"/>
    </source>
</evidence>
<accession>A0A6A3NJY2</accession>
<dbReference type="Proteomes" id="UP000429607">
    <property type="component" value="Unassembled WGS sequence"/>
</dbReference>
<gene>
    <name evidence="3" type="ORF">PR001_g5243</name>
    <name evidence="2" type="ORF">PR002_g3134</name>
    <name evidence="4" type="ORF">PR003_g3221</name>
</gene>
<dbReference type="EMBL" id="QXFV01000231">
    <property type="protein sequence ID" value="KAE9044746.1"/>
    <property type="molecule type" value="Genomic_DNA"/>
</dbReference>
<keyword evidence="6" id="KW-1185">Reference proteome</keyword>
<dbReference type="EMBL" id="QXFU01000112">
    <property type="protein sequence ID" value="KAE9043833.1"/>
    <property type="molecule type" value="Genomic_DNA"/>
</dbReference>
<evidence type="ECO:0000256" key="1">
    <source>
        <dbReference type="SAM" id="SignalP"/>
    </source>
</evidence>
<feature type="signal peptide" evidence="1">
    <location>
        <begin position="1"/>
        <end position="22"/>
    </location>
</feature>
<sequence length="57" mass="5589">MATLAVLFQPTLLALVPGKVKSSVLLMKEDGGQPGDVSGLEAIHVCTGIAAAAAVAG</sequence>